<gene>
    <name evidence="3" type="ORF">GX50_06773</name>
</gene>
<feature type="region of interest" description="Disordered" evidence="2">
    <location>
        <begin position="110"/>
        <end position="138"/>
    </location>
</feature>
<feature type="compositionally biased region" description="Low complexity" evidence="2">
    <location>
        <begin position="49"/>
        <end position="73"/>
    </location>
</feature>
<comment type="caution">
    <text evidence="3">The sequence shown here is derived from an EMBL/GenBank/DDBJ whole genome shotgun (WGS) entry which is preliminary data.</text>
</comment>
<dbReference type="STRING" id="73230.A0A2B7ZBV8"/>
<feature type="region of interest" description="Disordered" evidence="2">
    <location>
        <begin position="1"/>
        <end position="73"/>
    </location>
</feature>
<feature type="compositionally biased region" description="Low complexity" evidence="2">
    <location>
        <begin position="110"/>
        <end position="124"/>
    </location>
</feature>
<proteinExistence type="predicted"/>
<feature type="compositionally biased region" description="Polar residues" evidence="2">
    <location>
        <begin position="1"/>
        <end position="10"/>
    </location>
</feature>
<feature type="coiled-coil region" evidence="1">
    <location>
        <begin position="76"/>
        <end position="105"/>
    </location>
</feature>
<accession>A0A2B7ZBV8</accession>
<evidence type="ECO:0000313" key="4">
    <source>
        <dbReference type="Proteomes" id="UP000226031"/>
    </source>
</evidence>
<keyword evidence="4" id="KW-1185">Reference proteome</keyword>
<sequence length="258" mass="28984">MAPTTRSRAQSADVIGGFPVEPMDNQTTPPPTAVRMRAASAANNNDGSPTPVRGPAAVAAGGVESSNQNTTSNTTLNELQLKLQISRIECEKAEIERDNLRLRLELMKHPSNQPNQSNSNQSNPPASPVSHLHGRAPDYDPDSLIGKKIAAFLRTAKLVLKPINLNGSSNYLVWRESILSRVETARCHLILNNEEEDTPFDEQQDTTFWTEQNEWLYSYIWNSLSPQALAYIEKPVKRSAYLLWRHIEIKFRRPLEEE</sequence>
<feature type="non-terminal residue" evidence="3">
    <location>
        <position position="258"/>
    </location>
</feature>
<evidence type="ECO:0000256" key="1">
    <source>
        <dbReference type="SAM" id="Coils"/>
    </source>
</evidence>
<name>A0A2B7ZBV8_9EURO</name>
<keyword evidence="1" id="KW-0175">Coiled coil</keyword>
<organism evidence="3 4">
    <name type="scientific">[Emmonsia] crescens</name>
    <dbReference type="NCBI Taxonomy" id="73230"/>
    <lineage>
        <taxon>Eukaryota</taxon>
        <taxon>Fungi</taxon>
        <taxon>Dikarya</taxon>
        <taxon>Ascomycota</taxon>
        <taxon>Pezizomycotina</taxon>
        <taxon>Eurotiomycetes</taxon>
        <taxon>Eurotiomycetidae</taxon>
        <taxon>Onygenales</taxon>
        <taxon>Ajellomycetaceae</taxon>
        <taxon>Emergomyces</taxon>
    </lineage>
</organism>
<dbReference type="Proteomes" id="UP000226031">
    <property type="component" value="Unassembled WGS sequence"/>
</dbReference>
<evidence type="ECO:0000256" key="2">
    <source>
        <dbReference type="SAM" id="MobiDB-lite"/>
    </source>
</evidence>
<evidence type="ECO:0000313" key="3">
    <source>
        <dbReference type="EMBL" id="PGH30482.1"/>
    </source>
</evidence>
<dbReference type="AlphaFoldDB" id="A0A2B7ZBV8"/>
<protein>
    <submittedName>
        <fullName evidence="3">Uncharacterized protein</fullName>
    </submittedName>
</protein>
<dbReference type="VEuPathDB" id="FungiDB:EMCG_04152"/>
<reference evidence="3 4" key="1">
    <citation type="submission" date="2017-10" db="EMBL/GenBank/DDBJ databases">
        <title>Comparative genomics in systemic dimorphic fungi from Ajellomycetaceae.</title>
        <authorList>
            <person name="Munoz J.F."/>
            <person name="Mcewen J.G."/>
            <person name="Clay O.K."/>
            <person name="Cuomo C.A."/>
        </authorList>
    </citation>
    <scope>NUCLEOTIDE SEQUENCE [LARGE SCALE GENOMIC DNA]</scope>
    <source>
        <strain evidence="3 4">UAMH4076</strain>
    </source>
</reference>
<dbReference type="EMBL" id="PDND01000170">
    <property type="protein sequence ID" value="PGH30482.1"/>
    <property type="molecule type" value="Genomic_DNA"/>
</dbReference>